<feature type="transmembrane region" description="Helical" evidence="7">
    <location>
        <begin position="243"/>
        <end position="268"/>
    </location>
</feature>
<dbReference type="Pfam" id="PF03631">
    <property type="entry name" value="Virul_fac_BrkB"/>
    <property type="match status" value="1"/>
</dbReference>
<evidence type="ECO:0000313" key="9">
    <source>
        <dbReference type="Proteomes" id="UP000238634"/>
    </source>
</evidence>
<reference evidence="8 9" key="2">
    <citation type="submission" date="2018-03" db="EMBL/GenBank/DDBJ databases">
        <title>The ancient ancestry and fast evolution of plastids.</title>
        <authorList>
            <person name="Moore K.R."/>
            <person name="Magnabosco C."/>
            <person name="Momper L."/>
            <person name="Gold D.A."/>
            <person name="Bosak T."/>
            <person name="Fournier G.P."/>
        </authorList>
    </citation>
    <scope>NUCLEOTIDE SEQUENCE [LARGE SCALE GENOMIC DNA]</scope>
    <source>
        <strain evidence="8 9">ULC007</strain>
    </source>
</reference>
<dbReference type="InterPro" id="IPR017039">
    <property type="entry name" value="Virul_fac_BrkB"/>
</dbReference>
<dbReference type="PIRSF" id="PIRSF035875">
    <property type="entry name" value="RNase_BN"/>
    <property type="match status" value="1"/>
</dbReference>
<evidence type="ECO:0000256" key="2">
    <source>
        <dbReference type="ARBA" id="ARBA00022475"/>
    </source>
</evidence>
<evidence type="ECO:0000256" key="7">
    <source>
        <dbReference type="SAM" id="Phobius"/>
    </source>
</evidence>
<dbReference type="AlphaFoldDB" id="A0A2T1DK37"/>
<dbReference type="Proteomes" id="UP000238634">
    <property type="component" value="Unassembled WGS sequence"/>
</dbReference>
<proteinExistence type="predicted"/>
<dbReference type="RefSeq" id="WP_073070588.1">
    <property type="nucleotide sequence ID" value="NZ_MPPI01000008.1"/>
</dbReference>
<reference evidence="8 9" key="1">
    <citation type="submission" date="2018-02" db="EMBL/GenBank/DDBJ databases">
        <authorList>
            <person name="Cohen D.B."/>
            <person name="Kent A.D."/>
        </authorList>
    </citation>
    <scope>NUCLEOTIDE SEQUENCE [LARGE SCALE GENOMIC DNA]</scope>
    <source>
        <strain evidence="8 9">ULC007</strain>
    </source>
</reference>
<dbReference type="GO" id="GO:0005886">
    <property type="term" value="C:plasma membrane"/>
    <property type="evidence" value="ECO:0007669"/>
    <property type="project" value="UniProtKB-SubCell"/>
</dbReference>
<dbReference type="PANTHER" id="PTHR30213:SF1">
    <property type="entry name" value="INNER MEMBRANE PROTEIN YHJD"/>
    <property type="match status" value="1"/>
</dbReference>
<dbReference type="NCBIfam" id="TIGR00765">
    <property type="entry name" value="yihY_not_rbn"/>
    <property type="match status" value="1"/>
</dbReference>
<comment type="subcellular location">
    <subcellularLocation>
        <location evidence="1">Cell membrane</location>
        <topology evidence="1">Multi-pass membrane protein</topology>
    </subcellularLocation>
</comment>
<evidence type="ECO:0000256" key="4">
    <source>
        <dbReference type="ARBA" id="ARBA00022989"/>
    </source>
</evidence>
<dbReference type="EMBL" id="PVWG01000004">
    <property type="protein sequence ID" value="PSB20868.1"/>
    <property type="molecule type" value="Genomic_DNA"/>
</dbReference>
<feature type="transmembrane region" description="Helical" evidence="7">
    <location>
        <begin position="93"/>
        <end position="121"/>
    </location>
</feature>
<feature type="region of interest" description="Disordered" evidence="6">
    <location>
        <begin position="288"/>
        <end position="308"/>
    </location>
</feature>
<dbReference type="STRING" id="1920490.GCA_001895925_03482"/>
<name>A0A2T1DK37_9CYAN</name>
<feature type="transmembrane region" description="Helical" evidence="7">
    <location>
        <begin position="29"/>
        <end position="52"/>
    </location>
</feature>
<organism evidence="8 9">
    <name type="scientific">Phormidesmis priestleyi ULC007</name>
    <dbReference type="NCBI Taxonomy" id="1920490"/>
    <lineage>
        <taxon>Bacteria</taxon>
        <taxon>Bacillati</taxon>
        <taxon>Cyanobacteriota</taxon>
        <taxon>Cyanophyceae</taxon>
        <taxon>Leptolyngbyales</taxon>
        <taxon>Leptolyngbyaceae</taxon>
        <taxon>Phormidesmis</taxon>
    </lineage>
</organism>
<evidence type="ECO:0000256" key="3">
    <source>
        <dbReference type="ARBA" id="ARBA00022692"/>
    </source>
</evidence>
<feature type="transmembrane region" description="Helical" evidence="7">
    <location>
        <begin position="172"/>
        <end position="200"/>
    </location>
</feature>
<comment type="caution">
    <text evidence="8">The sequence shown here is derived from an EMBL/GenBank/DDBJ whole genome shotgun (WGS) entry which is preliminary data.</text>
</comment>
<protein>
    <submittedName>
        <fullName evidence="8">YihY/virulence factor BrkB family protein</fullName>
    </submittedName>
</protein>
<sequence length="347" mass="37428">MRLQDGFKLIKDTATEWNEDKVPLLAAALAYYTVFSLAPLLLIAIAIAGFFFGEEAARGEIIGQIQGLVGKEGAAAIQAMIQNANRPGSGSTIATITGVVILLFGASGVFGQLQVALNTIWEVKPKPGNGIKSFLQSRFLSFAMVLVIGFLLLVSLVLSAVLAAISSYFGNLVPGFVIVGQTVNFIISFGVITVLIASIYKFLPDVDIPWKNLWVGSGVTALLFNLGKFLLGLYLGNGSVGSAYGAAGSLVVLLIWVFYSAQILLFGAEFTQVYSKYRGLPIEPSKHAVRVPKQSDNSPDKPSHIKQSAIKARRTPYTQYALGLLGSVMTIAGMLRREPQRKRRRVR</sequence>
<dbReference type="OrthoDB" id="9797028at2"/>
<evidence type="ECO:0000256" key="5">
    <source>
        <dbReference type="ARBA" id="ARBA00023136"/>
    </source>
</evidence>
<dbReference type="PANTHER" id="PTHR30213">
    <property type="entry name" value="INNER MEMBRANE PROTEIN YHJD"/>
    <property type="match status" value="1"/>
</dbReference>
<keyword evidence="5 7" id="KW-0472">Membrane</keyword>
<keyword evidence="3 7" id="KW-0812">Transmembrane</keyword>
<evidence type="ECO:0000313" key="8">
    <source>
        <dbReference type="EMBL" id="PSB20868.1"/>
    </source>
</evidence>
<feature type="transmembrane region" description="Helical" evidence="7">
    <location>
        <begin position="212"/>
        <end position="231"/>
    </location>
</feature>
<keyword evidence="2" id="KW-1003">Cell membrane</keyword>
<evidence type="ECO:0000256" key="1">
    <source>
        <dbReference type="ARBA" id="ARBA00004651"/>
    </source>
</evidence>
<feature type="transmembrane region" description="Helical" evidence="7">
    <location>
        <begin position="317"/>
        <end position="335"/>
    </location>
</feature>
<feature type="transmembrane region" description="Helical" evidence="7">
    <location>
        <begin position="141"/>
        <end position="165"/>
    </location>
</feature>
<gene>
    <name evidence="8" type="ORF">C7B65_05515</name>
</gene>
<accession>A0A2T1DK37</accession>
<keyword evidence="9" id="KW-1185">Reference proteome</keyword>
<keyword evidence="4 7" id="KW-1133">Transmembrane helix</keyword>
<evidence type="ECO:0000256" key="6">
    <source>
        <dbReference type="SAM" id="MobiDB-lite"/>
    </source>
</evidence>